<proteinExistence type="predicted"/>
<dbReference type="RefSeq" id="WP_091086734.1">
    <property type="nucleotide sequence ID" value="NZ_FMHT01000003.1"/>
</dbReference>
<accession>A0A1C6STD1</accession>
<evidence type="ECO:0000313" key="2">
    <source>
        <dbReference type="Proteomes" id="UP000199699"/>
    </source>
</evidence>
<dbReference type="EMBL" id="FMHT01000003">
    <property type="protein sequence ID" value="SCL32856.1"/>
    <property type="molecule type" value="Genomic_DNA"/>
</dbReference>
<name>A0A1C6STD1_9ACTN</name>
<dbReference type="AlphaFoldDB" id="A0A1C6STD1"/>
<evidence type="ECO:0000313" key="1">
    <source>
        <dbReference type="EMBL" id="SCL32856.1"/>
    </source>
</evidence>
<reference evidence="1 2" key="1">
    <citation type="submission" date="2016-06" db="EMBL/GenBank/DDBJ databases">
        <authorList>
            <person name="Kjaerup R.B."/>
            <person name="Dalgaard T.S."/>
            <person name="Juul-Madsen H.R."/>
        </authorList>
    </citation>
    <scope>NUCLEOTIDE SEQUENCE [LARGE SCALE GENOMIC DNA]</scope>
    <source>
        <strain evidence="1 2">DSM 43818</strain>
    </source>
</reference>
<sequence>MTTIIRDQAGFTFVAIAGDLTITHAERGGMVTVRGGVSPQDEQTCDVLDSAHRVVARVVYCAPWAGMRAAWHLFSLTGEFEGVAYGPELAERLFPLA</sequence>
<keyword evidence="2" id="KW-1185">Reference proteome</keyword>
<protein>
    <submittedName>
        <fullName evidence="1">Uncharacterized protein</fullName>
    </submittedName>
</protein>
<organism evidence="1 2">
    <name type="scientific">Micromonospora nigra</name>
    <dbReference type="NCBI Taxonomy" id="145857"/>
    <lineage>
        <taxon>Bacteria</taxon>
        <taxon>Bacillati</taxon>
        <taxon>Actinomycetota</taxon>
        <taxon>Actinomycetes</taxon>
        <taxon>Micromonosporales</taxon>
        <taxon>Micromonosporaceae</taxon>
        <taxon>Micromonospora</taxon>
    </lineage>
</organism>
<dbReference type="Proteomes" id="UP000199699">
    <property type="component" value="Unassembled WGS sequence"/>
</dbReference>
<dbReference type="STRING" id="145857.GA0070616_4572"/>
<gene>
    <name evidence="1" type="ORF">GA0070616_4572</name>
</gene>